<dbReference type="RefSeq" id="WP_126607128.1">
    <property type="nucleotide sequence ID" value="NZ_AP025145.1"/>
</dbReference>
<evidence type="ECO:0000256" key="1">
    <source>
        <dbReference type="ARBA" id="ARBA00000085"/>
    </source>
</evidence>
<dbReference type="InterPro" id="IPR004358">
    <property type="entry name" value="Sig_transdc_His_kin-like_C"/>
</dbReference>
<dbReference type="SUPFAM" id="SSF55874">
    <property type="entry name" value="ATPase domain of HSP90 chaperone/DNA topoisomerase II/histidine kinase"/>
    <property type="match status" value="1"/>
</dbReference>
<dbReference type="EC" id="2.7.13.3" evidence="2"/>
<dbReference type="SMART" id="SM00387">
    <property type="entry name" value="HATPase_c"/>
    <property type="match status" value="1"/>
</dbReference>
<dbReference type="Pfam" id="PF13426">
    <property type="entry name" value="PAS_9"/>
    <property type="match status" value="1"/>
</dbReference>
<dbReference type="Gene3D" id="3.30.565.10">
    <property type="entry name" value="Histidine kinase-like ATPase, C-terminal domain"/>
    <property type="match status" value="1"/>
</dbReference>
<comment type="catalytic activity">
    <reaction evidence="1">
        <text>ATP + protein L-histidine = ADP + protein N-phospho-L-histidine.</text>
        <dbReference type="EC" id="2.7.13.3"/>
    </reaction>
</comment>
<keyword evidence="3" id="KW-0597">Phosphoprotein</keyword>
<sequence length="683" mass="76522">MPPKATDAVDSSMSFPLLASVFHSIPIMVAVLDSDLRYIVVSQQYLDFIRSTSEKVLNKTVKEALPPPVYANAAPLLERALNGESISFEVELPTETDNKRFINIQYQPRLDIEGTQVGVVMSGIEITSLKKSELEKQRVQEYLNTTFNSIGHGIAIVNTERELVSSNPPFHRIVGEQLSEINGLLKNHPFGLVDCLCDIGWRRSPEFSQFVSGSASKEVFEPHSLLTKHDTFIGYKELDLEGGSKCYVFTDVTQQIKDKQNLIQQMQYNAAIIDNSPNLLCVVDRIEFNIQMLNPEAFKRCGRKQDDVVARNWFRVFANGYWTPEQENQIIVNLPSDVLEVTNRDSDGNTMTVHWRFVSLDDHSNRVLCFGADVTQLNDTQLELESLNLSLEKKVRERTQSLETANEELQFTLKKLQETQQNLVEAEKMASLGGLVGGIAHEINTPLGISVTATSFLEENVQTLRKGFESGNLSKAQFSKVLLSLQQSTEILTTNLQRAEKLVSSFKEVAVDQTSQTAYEFNLKDILEKLLLSLSHEVRVAKMAVHLDCSHDIDIESYPSSYIQIFTNLITNSIRHGFDHWDGPRNVYIHISTEDEHLNIVYRDTGKGIADSVKDKIFEPFVTTKRGGGGSGLGANIVYNMVVQLLKGSIQCVTENEQGACFKIRVPLILDLDKPNDGIASAV</sequence>
<dbReference type="CDD" id="cd00082">
    <property type="entry name" value="HisKA"/>
    <property type="match status" value="1"/>
</dbReference>
<organism evidence="6 7">
    <name type="scientific">Vibrio penaeicida</name>
    <dbReference type="NCBI Taxonomy" id="104609"/>
    <lineage>
        <taxon>Bacteria</taxon>
        <taxon>Pseudomonadati</taxon>
        <taxon>Pseudomonadota</taxon>
        <taxon>Gammaproteobacteria</taxon>
        <taxon>Vibrionales</taxon>
        <taxon>Vibrionaceae</taxon>
        <taxon>Vibrio</taxon>
    </lineage>
</organism>
<comment type="caution">
    <text evidence="6">The sequence shown here is derived from an EMBL/GenBank/DDBJ whole genome shotgun (WGS) entry which is preliminary data.</text>
</comment>
<dbReference type="InterPro" id="IPR036890">
    <property type="entry name" value="HATPase_C_sf"/>
</dbReference>
<dbReference type="GO" id="GO:0000155">
    <property type="term" value="F:phosphorelay sensor kinase activity"/>
    <property type="evidence" value="ECO:0007669"/>
    <property type="project" value="InterPro"/>
</dbReference>
<dbReference type="InterPro" id="IPR000014">
    <property type="entry name" value="PAS"/>
</dbReference>
<dbReference type="EMBL" id="BSNX01000012">
    <property type="protein sequence ID" value="GLQ72247.1"/>
    <property type="molecule type" value="Genomic_DNA"/>
</dbReference>
<evidence type="ECO:0000313" key="7">
    <source>
        <dbReference type="Proteomes" id="UP001156690"/>
    </source>
</evidence>
<dbReference type="SUPFAM" id="SSF55785">
    <property type="entry name" value="PYP-like sensor domain (PAS domain)"/>
    <property type="match status" value="3"/>
</dbReference>
<protein>
    <recommendedName>
        <fullName evidence="2">histidine kinase</fullName>
        <ecNumber evidence="2">2.7.13.3</ecNumber>
    </recommendedName>
</protein>
<gene>
    <name evidence="6" type="ORF">GCM10007932_16070</name>
</gene>
<dbReference type="InterPro" id="IPR003661">
    <property type="entry name" value="HisK_dim/P_dom"/>
</dbReference>
<keyword evidence="7" id="KW-1185">Reference proteome</keyword>
<name>A0AAV5NNN9_9VIBR</name>
<dbReference type="Gene3D" id="1.10.287.130">
    <property type="match status" value="1"/>
</dbReference>
<evidence type="ECO:0000313" key="6">
    <source>
        <dbReference type="EMBL" id="GLQ72247.1"/>
    </source>
</evidence>
<evidence type="ECO:0000256" key="3">
    <source>
        <dbReference type="ARBA" id="ARBA00022553"/>
    </source>
</evidence>
<dbReference type="NCBIfam" id="TIGR00229">
    <property type="entry name" value="sensory_box"/>
    <property type="match status" value="2"/>
</dbReference>
<dbReference type="Pfam" id="PF02518">
    <property type="entry name" value="HATPase_c"/>
    <property type="match status" value="1"/>
</dbReference>
<dbReference type="Pfam" id="PF08448">
    <property type="entry name" value="PAS_4"/>
    <property type="match status" value="1"/>
</dbReference>
<dbReference type="Gene3D" id="3.30.450.20">
    <property type="entry name" value="PAS domain"/>
    <property type="match status" value="2"/>
</dbReference>
<dbReference type="InterPro" id="IPR035965">
    <property type="entry name" value="PAS-like_dom_sf"/>
</dbReference>
<feature type="coiled-coil region" evidence="4">
    <location>
        <begin position="377"/>
        <end position="429"/>
    </location>
</feature>
<proteinExistence type="predicted"/>
<reference evidence="7" key="1">
    <citation type="journal article" date="2019" name="Int. J. Syst. Evol. Microbiol.">
        <title>The Global Catalogue of Microorganisms (GCM) 10K type strain sequencing project: providing services to taxonomists for standard genome sequencing and annotation.</title>
        <authorList>
            <consortium name="The Broad Institute Genomics Platform"/>
            <consortium name="The Broad Institute Genome Sequencing Center for Infectious Disease"/>
            <person name="Wu L."/>
            <person name="Ma J."/>
        </authorList>
    </citation>
    <scope>NUCLEOTIDE SEQUENCE [LARGE SCALE GENOMIC DNA]</scope>
    <source>
        <strain evidence="7">NBRC 15640</strain>
    </source>
</reference>
<dbReference type="PANTHER" id="PTHR43065">
    <property type="entry name" value="SENSOR HISTIDINE KINASE"/>
    <property type="match status" value="1"/>
</dbReference>
<dbReference type="PRINTS" id="PR00344">
    <property type="entry name" value="BCTRLSENSOR"/>
</dbReference>
<evidence type="ECO:0000256" key="2">
    <source>
        <dbReference type="ARBA" id="ARBA00012438"/>
    </source>
</evidence>
<evidence type="ECO:0000256" key="4">
    <source>
        <dbReference type="SAM" id="Coils"/>
    </source>
</evidence>
<dbReference type="SMART" id="SM00091">
    <property type="entry name" value="PAS"/>
    <property type="match status" value="3"/>
</dbReference>
<dbReference type="PROSITE" id="PS50109">
    <property type="entry name" value="HIS_KIN"/>
    <property type="match status" value="1"/>
</dbReference>
<keyword evidence="4" id="KW-0175">Coiled coil</keyword>
<dbReference type="AlphaFoldDB" id="A0AAV5NNN9"/>
<evidence type="ECO:0000259" key="5">
    <source>
        <dbReference type="PROSITE" id="PS50109"/>
    </source>
</evidence>
<accession>A0AAV5NNN9</accession>
<feature type="domain" description="Histidine kinase" evidence="5">
    <location>
        <begin position="438"/>
        <end position="670"/>
    </location>
</feature>
<dbReference type="Proteomes" id="UP001156690">
    <property type="component" value="Unassembled WGS sequence"/>
</dbReference>
<dbReference type="InterPro" id="IPR005467">
    <property type="entry name" value="His_kinase_dom"/>
</dbReference>
<dbReference type="InterPro" id="IPR003594">
    <property type="entry name" value="HATPase_dom"/>
</dbReference>
<dbReference type="CDD" id="cd00130">
    <property type="entry name" value="PAS"/>
    <property type="match status" value="1"/>
</dbReference>
<dbReference type="InterPro" id="IPR013656">
    <property type="entry name" value="PAS_4"/>
</dbReference>